<feature type="transmembrane region" description="Helical" evidence="1">
    <location>
        <begin position="112"/>
        <end position="132"/>
    </location>
</feature>
<dbReference type="eggNOG" id="ENOG502S1I9">
    <property type="taxonomic scope" value="Eukaryota"/>
</dbReference>
<reference evidence="4" key="1">
    <citation type="journal article" date="2013" name="Nature">
        <title>Pan genome of the phytoplankton Emiliania underpins its global distribution.</title>
        <authorList>
            <person name="Read B.A."/>
            <person name="Kegel J."/>
            <person name="Klute M.J."/>
            <person name="Kuo A."/>
            <person name="Lefebvre S.C."/>
            <person name="Maumus F."/>
            <person name="Mayer C."/>
            <person name="Miller J."/>
            <person name="Monier A."/>
            <person name="Salamov A."/>
            <person name="Young J."/>
            <person name="Aguilar M."/>
            <person name="Claverie J.M."/>
            <person name="Frickenhaus S."/>
            <person name="Gonzalez K."/>
            <person name="Herman E.K."/>
            <person name="Lin Y.C."/>
            <person name="Napier J."/>
            <person name="Ogata H."/>
            <person name="Sarno A.F."/>
            <person name="Shmutz J."/>
            <person name="Schroeder D."/>
            <person name="de Vargas C."/>
            <person name="Verret F."/>
            <person name="von Dassow P."/>
            <person name="Valentin K."/>
            <person name="Van de Peer Y."/>
            <person name="Wheeler G."/>
            <person name="Dacks J.B."/>
            <person name="Delwiche C.F."/>
            <person name="Dyhrman S.T."/>
            <person name="Glockner G."/>
            <person name="John U."/>
            <person name="Richards T."/>
            <person name="Worden A.Z."/>
            <person name="Zhang X."/>
            <person name="Grigoriev I.V."/>
            <person name="Allen A.E."/>
            <person name="Bidle K."/>
            <person name="Borodovsky M."/>
            <person name="Bowler C."/>
            <person name="Brownlee C."/>
            <person name="Cock J.M."/>
            <person name="Elias M."/>
            <person name="Gladyshev V.N."/>
            <person name="Groth M."/>
            <person name="Guda C."/>
            <person name="Hadaegh A."/>
            <person name="Iglesias-Rodriguez M.D."/>
            <person name="Jenkins J."/>
            <person name="Jones B.M."/>
            <person name="Lawson T."/>
            <person name="Leese F."/>
            <person name="Lindquist E."/>
            <person name="Lobanov A."/>
            <person name="Lomsadze A."/>
            <person name="Malik S.B."/>
            <person name="Marsh M.E."/>
            <person name="Mackinder L."/>
            <person name="Mock T."/>
            <person name="Mueller-Roeber B."/>
            <person name="Pagarete A."/>
            <person name="Parker M."/>
            <person name="Probert I."/>
            <person name="Quesneville H."/>
            <person name="Raines C."/>
            <person name="Rensing S.A."/>
            <person name="Riano-Pachon D.M."/>
            <person name="Richier S."/>
            <person name="Rokitta S."/>
            <person name="Shiraiwa Y."/>
            <person name="Soanes D.M."/>
            <person name="van der Giezen M."/>
            <person name="Wahlund T.M."/>
            <person name="Williams B."/>
            <person name="Wilson W."/>
            <person name="Wolfe G."/>
            <person name="Wurch L.L."/>
        </authorList>
    </citation>
    <scope>NUCLEOTIDE SEQUENCE</scope>
</reference>
<keyword evidence="1" id="KW-1133">Transmembrane helix</keyword>
<dbReference type="HOGENOM" id="CLU_092231_0_0_1"/>
<evidence type="ECO:0000256" key="2">
    <source>
        <dbReference type="SAM" id="SignalP"/>
    </source>
</evidence>
<accession>A0A0D3JJE6</accession>
<sequence>MRSIALIAMAAFAVRGSEAFATLKPPRLSSRHSRSQQPLLFSPDLSVPEAAAAATSLPAPLLAASAAPNALASAIVAYLHYAGFLLSGVCLTAERLTLKEGMGKADDNVLSIADSLYGVAGLVIVVTGYLRATQFGKGWEFYAHEPIFWLKLTLLAVAGAASFFPTAIIIQRALRQRDAGEASIPPMSPRLVARMTSIVNAELLALASIPLTATTMSRGIGYAEWLPWQVGALPPALALGGLGYKYINEALSWKEEEGEKRAAE</sequence>
<protein>
    <submittedName>
        <fullName evidence="3">Uncharacterized protein</fullName>
    </submittedName>
</protein>
<feature type="chain" id="PRO_5044291450" evidence="2">
    <location>
        <begin position="20"/>
        <end position="264"/>
    </location>
</feature>
<dbReference type="AlphaFoldDB" id="A0A0D3JJE6"/>
<keyword evidence="2" id="KW-0732">Signal</keyword>
<feature type="transmembrane region" description="Helical" evidence="1">
    <location>
        <begin position="70"/>
        <end position="91"/>
    </location>
</feature>
<dbReference type="EnsemblProtists" id="EOD23631">
    <property type="protein sequence ID" value="EOD23631"/>
    <property type="gene ID" value="EMIHUDRAFT_444035"/>
</dbReference>
<evidence type="ECO:0000256" key="1">
    <source>
        <dbReference type="SAM" id="Phobius"/>
    </source>
</evidence>
<reference evidence="3" key="2">
    <citation type="submission" date="2024-10" db="UniProtKB">
        <authorList>
            <consortium name="EnsemblProtists"/>
        </authorList>
    </citation>
    <scope>IDENTIFICATION</scope>
</reference>
<evidence type="ECO:0000313" key="4">
    <source>
        <dbReference type="Proteomes" id="UP000013827"/>
    </source>
</evidence>
<feature type="signal peptide" evidence="2">
    <location>
        <begin position="1"/>
        <end position="19"/>
    </location>
</feature>
<proteinExistence type="predicted"/>
<keyword evidence="4" id="KW-1185">Reference proteome</keyword>
<dbReference type="Proteomes" id="UP000013827">
    <property type="component" value="Unassembled WGS sequence"/>
</dbReference>
<organism evidence="3 4">
    <name type="scientific">Emiliania huxleyi (strain CCMP1516)</name>
    <dbReference type="NCBI Taxonomy" id="280463"/>
    <lineage>
        <taxon>Eukaryota</taxon>
        <taxon>Haptista</taxon>
        <taxon>Haptophyta</taxon>
        <taxon>Prymnesiophyceae</taxon>
        <taxon>Isochrysidales</taxon>
        <taxon>Noelaerhabdaceae</taxon>
        <taxon>Emiliania</taxon>
    </lineage>
</organism>
<evidence type="ECO:0000313" key="3">
    <source>
        <dbReference type="EnsemblProtists" id="EOD23631"/>
    </source>
</evidence>
<dbReference type="KEGG" id="ehx:EMIHUDRAFT_444035"/>
<name>A0A0D3JJE6_EMIH1</name>
<dbReference type="PaxDb" id="2903-EOD23631"/>
<dbReference type="Pfam" id="PF09980">
    <property type="entry name" value="DUF2214"/>
    <property type="match status" value="1"/>
</dbReference>
<dbReference type="GeneID" id="17269171"/>
<dbReference type="RefSeq" id="XP_005776060.1">
    <property type="nucleotide sequence ID" value="XM_005776003.1"/>
</dbReference>
<dbReference type="InterPro" id="IPR018706">
    <property type="entry name" value="DUF2214_membrane"/>
</dbReference>
<feature type="transmembrane region" description="Helical" evidence="1">
    <location>
        <begin position="152"/>
        <end position="170"/>
    </location>
</feature>
<keyword evidence="1" id="KW-0812">Transmembrane</keyword>
<keyword evidence="1" id="KW-0472">Membrane</keyword>